<dbReference type="Proteomes" id="UP001232001">
    <property type="component" value="Chromosome"/>
</dbReference>
<dbReference type="Pfam" id="PF14124">
    <property type="entry name" value="DUF4291"/>
    <property type="match status" value="1"/>
</dbReference>
<keyword evidence="2" id="KW-1185">Reference proteome</keyword>
<evidence type="ECO:0000313" key="2">
    <source>
        <dbReference type="Proteomes" id="UP001232001"/>
    </source>
</evidence>
<dbReference type="PANTHER" id="PTHR38567">
    <property type="entry name" value="DUF4291 DOMAIN-CONTAINING PROTEIN"/>
    <property type="match status" value="1"/>
</dbReference>
<organism evidence="1 2">
    <name type="scientific">Tenacibaculum tangerinum</name>
    <dbReference type="NCBI Taxonomy" id="3038772"/>
    <lineage>
        <taxon>Bacteria</taxon>
        <taxon>Pseudomonadati</taxon>
        <taxon>Bacteroidota</taxon>
        <taxon>Flavobacteriia</taxon>
        <taxon>Flavobacteriales</taxon>
        <taxon>Flavobacteriaceae</taxon>
        <taxon>Tenacibaculum</taxon>
    </lineage>
</organism>
<sequence>MKLKTTLYKEQLKKWPEKGQHIMAQYDEEKVIVYQSYRPAIGNFAMNNQYFGGPFKYTRMTWIKPNFLWMMYRNGWGTKEEQEVVLAIHLKRRAFERYLNQAVYSSFQKDMYENWDAWQKDVKNSDIRLQWDPDHDPYGTKLERRAIQIGIRNKEIIQYATEDILEIEDISSFVKEQHQHVLNKRLDLLMIPDEKPYMSSNKEVNKKLKITTHEL</sequence>
<name>A0ABY8L1H4_9FLAO</name>
<dbReference type="InterPro" id="IPR025633">
    <property type="entry name" value="DUF4291"/>
</dbReference>
<gene>
    <name evidence="1" type="ORF">P8625_14740</name>
</gene>
<dbReference type="EMBL" id="CP122539">
    <property type="protein sequence ID" value="WGH75312.1"/>
    <property type="molecule type" value="Genomic_DNA"/>
</dbReference>
<accession>A0ABY8L1H4</accession>
<reference evidence="1 2" key="1">
    <citation type="submission" date="2023-04" db="EMBL/GenBank/DDBJ databases">
        <title>Tenacibaculum tangerinum sp. nov., isolated from sea tidal flat of South Korea.</title>
        <authorList>
            <person name="Lee S.H."/>
            <person name="Kim J.-J."/>
        </authorList>
    </citation>
    <scope>NUCLEOTIDE SEQUENCE [LARGE SCALE GENOMIC DNA]</scope>
    <source>
        <strain evidence="1 2">GRR-S3-23</strain>
    </source>
</reference>
<dbReference type="PANTHER" id="PTHR38567:SF1">
    <property type="entry name" value="DUF4291 DOMAIN-CONTAINING PROTEIN"/>
    <property type="match status" value="1"/>
</dbReference>
<dbReference type="RefSeq" id="WP_279651198.1">
    <property type="nucleotide sequence ID" value="NZ_CP122539.1"/>
</dbReference>
<protein>
    <submittedName>
        <fullName evidence="1">DUF4291 domain-containing protein</fullName>
    </submittedName>
</protein>
<evidence type="ECO:0000313" key="1">
    <source>
        <dbReference type="EMBL" id="WGH75312.1"/>
    </source>
</evidence>
<proteinExistence type="predicted"/>